<dbReference type="EMBL" id="JAJLJH010000004">
    <property type="protein sequence ID" value="MCK9687176.1"/>
    <property type="molecule type" value="Genomic_DNA"/>
</dbReference>
<dbReference type="Gene3D" id="2.60.40.420">
    <property type="entry name" value="Cupredoxins - blue copper proteins"/>
    <property type="match status" value="3"/>
</dbReference>
<dbReference type="AlphaFoldDB" id="A0A9X1YJQ7"/>
<organism evidence="8 9">
    <name type="scientific">Scleromatobacter humisilvae</name>
    <dbReference type="NCBI Taxonomy" id="2897159"/>
    <lineage>
        <taxon>Bacteria</taxon>
        <taxon>Pseudomonadati</taxon>
        <taxon>Pseudomonadota</taxon>
        <taxon>Betaproteobacteria</taxon>
        <taxon>Burkholderiales</taxon>
        <taxon>Sphaerotilaceae</taxon>
        <taxon>Scleromatobacter</taxon>
    </lineage>
</organism>
<feature type="chain" id="PRO_5040841735" evidence="5">
    <location>
        <begin position="26"/>
        <end position="628"/>
    </location>
</feature>
<dbReference type="GO" id="GO:0005507">
    <property type="term" value="F:copper ion binding"/>
    <property type="evidence" value="ECO:0007669"/>
    <property type="project" value="InterPro"/>
</dbReference>
<feature type="region of interest" description="Disordered" evidence="4">
    <location>
        <begin position="363"/>
        <end position="384"/>
    </location>
</feature>
<dbReference type="Proteomes" id="UP001139353">
    <property type="component" value="Unassembled WGS sequence"/>
</dbReference>
<protein>
    <submittedName>
        <fullName evidence="8">Multicopper oxidase domain-containing protein</fullName>
    </submittedName>
</protein>
<evidence type="ECO:0000256" key="3">
    <source>
        <dbReference type="ARBA" id="ARBA00023002"/>
    </source>
</evidence>
<reference evidence="8" key="1">
    <citation type="submission" date="2021-11" db="EMBL/GenBank/DDBJ databases">
        <title>BS-T2-15 a new species belonging to the Comamonadaceae family isolated from the soil of a French oak forest.</title>
        <authorList>
            <person name="Mieszkin S."/>
            <person name="Alain K."/>
        </authorList>
    </citation>
    <scope>NUCLEOTIDE SEQUENCE</scope>
    <source>
        <strain evidence="8">BS-T2-15</strain>
    </source>
</reference>
<evidence type="ECO:0000313" key="8">
    <source>
        <dbReference type="EMBL" id="MCK9687176.1"/>
    </source>
</evidence>
<dbReference type="Pfam" id="PF07731">
    <property type="entry name" value="Cu-oxidase_2"/>
    <property type="match status" value="1"/>
</dbReference>
<feature type="region of interest" description="Disordered" evidence="4">
    <location>
        <begin position="247"/>
        <end position="272"/>
    </location>
</feature>
<dbReference type="InterPro" id="IPR002355">
    <property type="entry name" value="Cu_oxidase_Cu_BS"/>
</dbReference>
<keyword evidence="5" id="KW-0732">Signal</keyword>
<name>A0A9X1YJQ7_9BURK</name>
<comment type="subcellular location">
    <subcellularLocation>
        <location evidence="1">Periplasm</location>
    </subcellularLocation>
</comment>
<accession>A0A9X1YJQ7</accession>
<dbReference type="GO" id="GO:0042597">
    <property type="term" value="C:periplasmic space"/>
    <property type="evidence" value="ECO:0007669"/>
    <property type="project" value="UniProtKB-SubCell"/>
</dbReference>
<dbReference type="InterPro" id="IPR008972">
    <property type="entry name" value="Cupredoxin"/>
</dbReference>
<comment type="caution">
    <text evidence="8">The sequence shown here is derived from an EMBL/GenBank/DDBJ whole genome shotgun (WGS) entry which is preliminary data.</text>
</comment>
<feature type="domain" description="Plastocyanin-like" evidence="7">
    <location>
        <begin position="145"/>
        <end position="228"/>
    </location>
</feature>
<evidence type="ECO:0000259" key="7">
    <source>
        <dbReference type="Pfam" id="PF07732"/>
    </source>
</evidence>
<keyword evidence="2" id="KW-0479">Metal-binding</keyword>
<dbReference type="RefSeq" id="WP_275683221.1">
    <property type="nucleotide sequence ID" value="NZ_JAJLJH010000004.1"/>
</dbReference>
<proteinExistence type="predicted"/>
<evidence type="ECO:0000256" key="1">
    <source>
        <dbReference type="ARBA" id="ARBA00004418"/>
    </source>
</evidence>
<feature type="domain" description="Plastocyanin-like" evidence="6">
    <location>
        <begin position="495"/>
        <end position="602"/>
    </location>
</feature>
<feature type="compositionally biased region" description="Polar residues" evidence="4">
    <location>
        <begin position="247"/>
        <end position="262"/>
    </location>
</feature>
<evidence type="ECO:0000256" key="4">
    <source>
        <dbReference type="SAM" id="MobiDB-lite"/>
    </source>
</evidence>
<dbReference type="InterPro" id="IPR045087">
    <property type="entry name" value="Cu-oxidase_fam"/>
</dbReference>
<dbReference type="PANTHER" id="PTHR11709:SF518">
    <property type="entry name" value="MULTICOPPER OXIDASE"/>
    <property type="match status" value="1"/>
</dbReference>
<feature type="signal peptide" evidence="5">
    <location>
        <begin position="1"/>
        <end position="25"/>
    </location>
</feature>
<keyword evidence="3" id="KW-0560">Oxidoreductase</keyword>
<evidence type="ECO:0000313" key="9">
    <source>
        <dbReference type="Proteomes" id="UP001139353"/>
    </source>
</evidence>
<dbReference type="InterPro" id="IPR011707">
    <property type="entry name" value="Cu-oxidase-like_N"/>
</dbReference>
<dbReference type="GO" id="GO:0016491">
    <property type="term" value="F:oxidoreductase activity"/>
    <property type="evidence" value="ECO:0007669"/>
    <property type="project" value="UniProtKB-KW"/>
</dbReference>
<sequence length="628" mass="66618">MRPRSASHALALALAWFAASAQAVAADVVAPPAFDARSTDAAPCGVGVPPPGHEMPELRPGPTGATLTVRQDGARLCYVADGVADAPVIRARQGEALTLTLRNEIVDPAQIESAMTPGTLKIANAPVPAAAGTYKVVPGMHHAATGATNLHVHGFAVPPVAPQDDVLTVCTDPAVGPATCGRRAFTYRYRIPAAMPEGLYWYHPHMHGEVQAQMLMGLTGAIVVEGPEHDARRAAGVVERVLVVRQTQDQDAGKTPASSMTAASPDAHAPRGRAAAGNAVDTAHELLCTSNAGIDQISLNGTPILLGDVPDTALARYEIAPGTRQFWQLLNAATDAFLNLDIEDEQGHALPLEIVARDGAPLTDDAGRRLHPAPTTEPQSVPPGGRIEFLVAAPPTGVKAYLVTHAIDTGCAGDRLPERRLAVVVASGVAPQPAPTIAPVATSPPLFAGVLSRKVDRRRTIAMAEYPRPGTADQTDFYIVERKPGAVLRPYRMGDAPTITVKAGTTEEWVIENWTNELHTFHIHQLHFRVLDVDGQPSAAPELLDVVEIPYATATGYRSKQGPVRPGRVRIRMHFPADLAGDIPFHCHLVDHEDNGMMGVLRIVRAGSAPPPPRAMPMAMDMPPVPRH</sequence>
<dbReference type="Pfam" id="PF07732">
    <property type="entry name" value="Cu-oxidase_3"/>
    <property type="match status" value="1"/>
</dbReference>
<evidence type="ECO:0000256" key="2">
    <source>
        <dbReference type="ARBA" id="ARBA00022723"/>
    </source>
</evidence>
<evidence type="ECO:0000259" key="6">
    <source>
        <dbReference type="Pfam" id="PF07731"/>
    </source>
</evidence>
<dbReference type="InterPro" id="IPR011706">
    <property type="entry name" value="Cu-oxidase_C"/>
</dbReference>
<dbReference type="PROSITE" id="PS00080">
    <property type="entry name" value="MULTICOPPER_OXIDASE2"/>
    <property type="match status" value="1"/>
</dbReference>
<keyword evidence="9" id="KW-1185">Reference proteome</keyword>
<dbReference type="SUPFAM" id="SSF49503">
    <property type="entry name" value="Cupredoxins"/>
    <property type="match status" value="3"/>
</dbReference>
<dbReference type="PANTHER" id="PTHR11709">
    <property type="entry name" value="MULTI-COPPER OXIDASE"/>
    <property type="match status" value="1"/>
</dbReference>
<gene>
    <name evidence="8" type="ORF">LPC04_15815</name>
</gene>
<evidence type="ECO:0000256" key="5">
    <source>
        <dbReference type="SAM" id="SignalP"/>
    </source>
</evidence>